<feature type="transmembrane region" description="Helical" evidence="1">
    <location>
        <begin position="102"/>
        <end position="120"/>
    </location>
</feature>
<keyword evidence="1" id="KW-0812">Transmembrane</keyword>
<dbReference type="PANTHER" id="PTHR37312:SF1">
    <property type="entry name" value="MEMBRANE-BOUND ACYLTRANSFERASE YKRP-RELATED"/>
    <property type="match status" value="1"/>
</dbReference>
<keyword evidence="1" id="KW-1133">Transmembrane helix</keyword>
<evidence type="ECO:0000313" key="4">
    <source>
        <dbReference type="Proteomes" id="UP000006330"/>
    </source>
</evidence>
<accession>K5YF91</accession>
<dbReference type="OrthoDB" id="9816048at2"/>
<dbReference type="AlphaFoldDB" id="K5YF91"/>
<dbReference type="RefSeq" id="WP_007656081.1">
    <property type="nucleotide sequence ID" value="NZ_JH976474.1"/>
</dbReference>
<dbReference type="GO" id="GO:0016747">
    <property type="term" value="F:acyltransferase activity, transferring groups other than amino-acyl groups"/>
    <property type="evidence" value="ECO:0007669"/>
    <property type="project" value="InterPro"/>
</dbReference>
<keyword evidence="1" id="KW-0472">Membrane</keyword>
<organism evidence="3 4">
    <name type="scientific">Parabacteroides goldsteinii CL02T12C30</name>
    <dbReference type="NCBI Taxonomy" id="999418"/>
    <lineage>
        <taxon>Bacteria</taxon>
        <taxon>Pseudomonadati</taxon>
        <taxon>Bacteroidota</taxon>
        <taxon>Bacteroidia</taxon>
        <taxon>Bacteroidales</taxon>
        <taxon>Tannerellaceae</taxon>
        <taxon>Parabacteroides</taxon>
    </lineage>
</organism>
<feature type="transmembrane region" description="Helical" evidence="1">
    <location>
        <begin position="71"/>
        <end position="90"/>
    </location>
</feature>
<dbReference type="InterPro" id="IPR052734">
    <property type="entry name" value="Nod_factor_acetyltransferase"/>
</dbReference>
<feature type="domain" description="Acyltransferase 3" evidence="2">
    <location>
        <begin position="5"/>
        <end position="141"/>
    </location>
</feature>
<feature type="transmembrane region" description="Helical" evidence="1">
    <location>
        <begin position="34"/>
        <end position="51"/>
    </location>
</feature>
<evidence type="ECO:0000313" key="3">
    <source>
        <dbReference type="EMBL" id="EKN12222.1"/>
    </source>
</evidence>
<dbReference type="InterPro" id="IPR002656">
    <property type="entry name" value="Acyl_transf_3_dom"/>
</dbReference>
<dbReference type="Pfam" id="PF01757">
    <property type="entry name" value="Acyl_transf_3"/>
    <property type="match status" value="1"/>
</dbReference>
<dbReference type="HOGENOM" id="CLU_1702560_0_0_10"/>
<evidence type="ECO:0000256" key="1">
    <source>
        <dbReference type="SAM" id="Phobius"/>
    </source>
</evidence>
<proteinExistence type="predicted"/>
<sequence>MKREVWVDYAKSIAIFLVIVGHAGLPESSSLRQFVYSFHMPAFFIISGYLFKKTDIRFKDFINKNIKQLVVPFLIFNLLLWLYLIVFACVFDNQNINIDRLFVKPFIGIILGCDSFISSMPNTPCWFLICLFVIRCACYFVKINKTVLLPMLLL</sequence>
<gene>
    <name evidence="3" type="ORF">HMPREF1076_03387</name>
</gene>
<feature type="transmembrane region" description="Helical" evidence="1">
    <location>
        <begin position="6"/>
        <end position="25"/>
    </location>
</feature>
<name>K5YF91_9BACT</name>
<protein>
    <recommendedName>
        <fullName evidence="2">Acyltransferase 3 domain-containing protein</fullName>
    </recommendedName>
</protein>
<dbReference type="EMBL" id="AGZO01000023">
    <property type="protein sequence ID" value="EKN12222.1"/>
    <property type="molecule type" value="Genomic_DNA"/>
</dbReference>
<reference evidence="3 4" key="1">
    <citation type="submission" date="2012-02" db="EMBL/GenBank/DDBJ databases">
        <title>The Genome Sequence of Parabacteroides goldsteinii CL02T12C30.</title>
        <authorList>
            <consortium name="The Broad Institute Genome Sequencing Platform"/>
            <person name="Earl A."/>
            <person name="Ward D."/>
            <person name="Feldgarden M."/>
            <person name="Gevers D."/>
            <person name="Zitomersky N.L."/>
            <person name="Coyne M.J."/>
            <person name="Comstock L.E."/>
            <person name="Young S.K."/>
            <person name="Zeng Q."/>
            <person name="Gargeya S."/>
            <person name="Fitzgerald M."/>
            <person name="Haas B."/>
            <person name="Abouelleil A."/>
            <person name="Alvarado L."/>
            <person name="Arachchi H.M."/>
            <person name="Berlin A."/>
            <person name="Chapman S.B."/>
            <person name="Gearin G."/>
            <person name="Goldberg J."/>
            <person name="Griggs A."/>
            <person name="Gujja S."/>
            <person name="Hansen M."/>
            <person name="Heiman D."/>
            <person name="Howarth C."/>
            <person name="Larimer J."/>
            <person name="Lui A."/>
            <person name="MacDonald P.J.P."/>
            <person name="McCowen C."/>
            <person name="Montmayeur A."/>
            <person name="Murphy C."/>
            <person name="Neiman D."/>
            <person name="Pearson M."/>
            <person name="Priest M."/>
            <person name="Roberts A."/>
            <person name="Saif S."/>
            <person name="Shea T."/>
            <person name="Sisk P."/>
            <person name="Stolte C."/>
            <person name="Sykes S."/>
            <person name="Wortman J."/>
            <person name="Nusbaum C."/>
            <person name="Birren B."/>
        </authorList>
    </citation>
    <scope>NUCLEOTIDE SEQUENCE [LARGE SCALE GENOMIC DNA]</scope>
    <source>
        <strain evidence="3 4">CL02T12C30</strain>
    </source>
</reference>
<dbReference type="PANTHER" id="PTHR37312">
    <property type="entry name" value="MEMBRANE-BOUND ACYLTRANSFERASE YKRP-RELATED"/>
    <property type="match status" value="1"/>
</dbReference>
<dbReference type="Proteomes" id="UP000006330">
    <property type="component" value="Unassembled WGS sequence"/>
</dbReference>
<evidence type="ECO:0000259" key="2">
    <source>
        <dbReference type="Pfam" id="PF01757"/>
    </source>
</evidence>
<comment type="caution">
    <text evidence="3">The sequence shown here is derived from an EMBL/GenBank/DDBJ whole genome shotgun (WGS) entry which is preliminary data.</text>
</comment>